<dbReference type="InterPro" id="IPR027417">
    <property type="entry name" value="P-loop_NTPase"/>
</dbReference>
<keyword evidence="6" id="KW-1000">Mitochondrion outer membrane</keyword>
<reference evidence="12" key="1">
    <citation type="submission" date="2018-10" db="EMBL/GenBank/DDBJ databases">
        <title>Population genomic analysis revealed the cold adaptation of white poplar.</title>
        <authorList>
            <person name="Liu Y.-J."/>
        </authorList>
    </citation>
    <scope>NUCLEOTIDE SEQUENCE [LARGE SCALE GENOMIC DNA]</scope>
    <source>
        <strain evidence="12">PAL-ZL1</strain>
    </source>
</reference>
<evidence type="ECO:0000256" key="3">
    <source>
        <dbReference type="ARBA" id="ARBA00022692"/>
    </source>
</evidence>
<evidence type="ECO:0000256" key="2">
    <source>
        <dbReference type="ARBA" id="ARBA00007981"/>
    </source>
</evidence>
<keyword evidence="5" id="KW-0677">Repeat</keyword>
<proteinExistence type="inferred from homology"/>
<evidence type="ECO:0000256" key="4">
    <source>
        <dbReference type="ARBA" id="ARBA00022723"/>
    </source>
</evidence>
<dbReference type="GO" id="GO:0003924">
    <property type="term" value="F:GTPase activity"/>
    <property type="evidence" value="ECO:0007669"/>
    <property type="project" value="InterPro"/>
</dbReference>
<dbReference type="GO" id="GO:0005741">
    <property type="term" value="C:mitochondrial outer membrane"/>
    <property type="evidence" value="ECO:0007669"/>
    <property type="project" value="UniProtKB-SubCell"/>
</dbReference>
<dbReference type="GO" id="GO:0007005">
    <property type="term" value="P:mitochondrion organization"/>
    <property type="evidence" value="ECO:0007669"/>
    <property type="project" value="InterPro"/>
</dbReference>
<dbReference type="InterPro" id="IPR021181">
    <property type="entry name" value="Miro"/>
</dbReference>
<comment type="caution">
    <text evidence="12">The sequence shown here is derived from an EMBL/GenBank/DDBJ whole genome shotgun (WGS) entry which is preliminary data.</text>
</comment>
<keyword evidence="7" id="KW-1133">Transmembrane helix</keyword>
<keyword evidence="9" id="KW-0472">Membrane</keyword>
<evidence type="ECO:0000259" key="10">
    <source>
        <dbReference type="Pfam" id="PF08355"/>
    </source>
</evidence>
<evidence type="ECO:0000256" key="9">
    <source>
        <dbReference type="ARBA" id="ARBA00023136"/>
    </source>
</evidence>
<dbReference type="InterPro" id="IPR052266">
    <property type="entry name" value="Miro-EF-hand_domain"/>
</dbReference>
<organism evidence="12">
    <name type="scientific">Populus alba</name>
    <name type="common">White poplar</name>
    <dbReference type="NCBI Taxonomy" id="43335"/>
    <lineage>
        <taxon>Eukaryota</taxon>
        <taxon>Viridiplantae</taxon>
        <taxon>Streptophyta</taxon>
        <taxon>Embryophyta</taxon>
        <taxon>Tracheophyta</taxon>
        <taxon>Spermatophyta</taxon>
        <taxon>Magnoliopsida</taxon>
        <taxon>eudicotyledons</taxon>
        <taxon>Gunneridae</taxon>
        <taxon>Pentapetalae</taxon>
        <taxon>rosids</taxon>
        <taxon>fabids</taxon>
        <taxon>Malpighiales</taxon>
        <taxon>Salicaceae</taxon>
        <taxon>Saliceae</taxon>
        <taxon>Populus</taxon>
    </lineage>
</organism>
<dbReference type="SUPFAM" id="SSF52540">
    <property type="entry name" value="P-loop containing nucleoside triphosphate hydrolases"/>
    <property type="match status" value="2"/>
</dbReference>
<evidence type="ECO:0000259" key="11">
    <source>
        <dbReference type="Pfam" id="PF08356"/>
    </source>
</evidence>
<dbReference type="Gene3D" id="1.10.238.10">
    <property type="entry name" value="EF-hand"/>
    <property type="match status" value="3"/>
</dbReference>
<evidence type="ECO:0000313" key="12">
    <source>
        <dbReference type="EMBL" id="TKS03533.1"/>
    </source>
</evidence>
<keyword evidence="3" id="KW-0812">Transmembrane</keyword>
<feature type="domain" description="EF hand associated type-2" evidence="11">
    <location>
        <begin position="206"/>
        <end position="289"/>
    </location>
</feature>
<dbReference type="EMBL" id="RCHU01000504">
    <property type="protein sequence ID" value="TKS03533.1"/>
    <property type="molecule type" value="Genomic_DNA"/>
</dbReference>
<dbReference type="InterPro" id="IPR013567">
    <property type="entry name" value="EF_hand_assoc_2"/>
</dbReference>
<feature type="domain" description="Mitochondrial Rho GTPase 1/3 EF hand associated type-1" evidence="10">
    <location>
        <begin position="329"/>
        <end position="387"/>
    </location>
</feature>
<dbReference type="PIRSF" id="PIRSF037488">
    <property type="entry name" value="Mt_Rho_GTPase"/>
    <property type="match status" value="1"/>
</dbReference>
<dbReference type="AlphaFoldDB" id="A0A4U5Q114"/>
<accession>A0A4U5Q114</accession>
<dbReference type="GO" id="GO:0005525">
    <property type="term" value="F:GTP binding"/>
    <property type="evidence" value="ECO:0007669"/>
    <property type="project" value="InterPro"/>
</dbReference>
<sequence>MPDGNSAAAGGKTGVRIVVVGDRGTGKSSLIAAAATESFPENLSPVLPPTRLPADFFPDRVPMTIIDTSASTVIVVGCKADLRDENQPISLEPVMGPIMQQYREIETCIECSAVTLMQVPDVFYYAQKAVLHPTAPLFDQDTQALQTRCIRALRRIFTLCDSDMDGALNDARAGYPLRSPKLLFNSVAGDSDMCNNGNQVKCFDAPLQPAEIVGVRRVVQEKKKEGVNDLGLTLEGFLFLHSLFIDKGRLETTWAVLRKFGYGNDLKLRDDFLPAPSKHAPDQSIELTIEAVEFVRRVFRLFDTNNYGALKPTQLDELFSTAPEKMLQERTTQGNLTLKGFLSEWALMTMLDPRGSLANLLYIGYGGNPASALHVTRRRSVDRKKQQTERNVFHCLVFGPKNAGKSTLLNSFLGRPFSESHELTAGERYAVNVVDRLGGNKKTLILREMPEDGVKKFLSNKESLSSSDVAVFVYDRRKRKQVPQLCQFNFSPVYVRLCFPTPSTGEKGKLTTLDGMNTTRHSYHANPCLHELVFQLCFNVQLALAFCCAGIGQLYMPTVEGEKILLGSSYDFDQS</sequence>
<dbReference type="PANTHER" id="PTHR46819:SF1">
    <property type="entry name" value="EF-HAND CALCIUM-BINDING DOMAIN-CONTAINING PROTEIN 7"/>
    <property type="match status" value="1"/>
</dbReference>
<evidence type="ECO:0000256" key="5">
    <source>
        <dbReference type="ARBA" id="ARBA00022737"/>
    </source>
</evidence>
<keyword evidence="4" id="KW-0479">Metal-binding</keyword>
<evidence type="ECO:0000256" key="6">
    <source>
        <dbReference type="ARBA" id="ARBA00022787"/>
    </source>
</evidence>
<dbReference type="GO" id="GO:0005509">
    <property type="term" value="F:calcium ion binding"/>
    <property type="evidence" value="ECO:0007669"/>
    <property type="project" value="InterPro"/>
</dbReference>
<dbReference type="PANTHER" id="PTHR46819">
    <property type="entry name" value="EF-HAND CALCIUM-BINDING DOMAIN-CONTAINING PROTEIN 7"/>
    <property type="match status" value="1"/>
</dbReference>
<gene>
    <name evidence="12" type="ORF">D5086_0000155300</name>
</gene>
<keyword evidence="8" id="KW-0496">Mitochondrion</keyword>
<dbReference type="Gene3D" id="3.40.50.300">
    <property type="entry name" value="P-loop containing nucleotide triphosphate hydrolases"/>
    <property type="match status" value="1"/>
</dbReference>
<dbReference type="STRING" id="43335.A0A4U5Q114"/>
<dbReference type="Pfam" id="PF08355">
    <property type="entry name" value="EF_assoc_1"/>
    <property type="match status" value="1"/>
</dbReference>
<dbReference type="InterPro" id="IPR011992">
    <property type="entry name" value="EF-hand-dom_pair"/>
</dbReference>
<dbReference type="Pfam" id="PF08356">
    <property type="entry name" value="EF_assoc_2"/>
    <property type="match status" value="1"/>
</dbReference>
<dbReference type="InterPro" id="IPR001806">
    <property type="entry name" value="Small_GTPase"/>
</dbReference>
<dbReference type="SMART" id="SM00174">
    <property type="entry name" value="RHO"/>
    <property type="match status" value="1"/>
</dbReference>
<dbReference type="InterPro" id="IPR013566">
    <property type="entry name" value="EF_hand_assoc_1"/>
</dbReference>
<comment type="similarity">
    <text evidence="2">Belongs to the mitochondrial Rho GTPase family.</text>
</comment>
<evidence type="ECO:0000256" key="1">
    <source>
        <dbReference type="ARBA" id="ARBA00004200"/>
    </source>
</evidence>
<comment type="subcellular location">
    <subcellularLocation>
        <location evidence="1">Mitochondrion outer membrane</location>
        <topology evidence="1">Single-pass type IV membrane protein</topology>
    </subcellularLocation>
</comment>
<name>A0A4U5Q114_POPAL</name>
<evidence type="ECO:0000256" key="8">
    <source>
        <dbReference type="ARBA" id="ARBA00023128"/>
    </source>
</evidence>
<dbReference type="SUPFAM" id="SSF47473">
    <property type="entry name" value="EF-hand"/>
    <property type="match status" value="1"/>
</dbReference>
<evidence type="ECO:0000256" key="7">
    <source>
        <dbReference type="ARBA" id="ARBA00022989"/>
    </source>
</evidence>
<protein>
    <submittedName>
        <fullName evidence="12">GTP-binding family protein</fullName>
    </submittedName>
</protein>